<accession>A0A1S9RRY2</accession>
<organism evidence="2 3">
    <name type="scientific">Penicillium brasilianum</name>
    <dbReference type="NCBI Taxonomy" id="104259"/>
    <lineage>
        <taxon>Eukaryota</taxon>
        <taxon>Fungi</taxon>
        <taxon>Dikarya</taxon>
        <taxon>Ascomycota</taxon>
        <taxon>Pezizomycotina</taxon>
        <taxon>Eurotiomycetes</taxon>
        <taxon>Eurotiomycetidae</taxon>
        <taxon>Eurotiales</taxon>
        <taxon>Aspergillaceae</taxon>
        <taxon>Penicillium</taxon>
    </lineage>
</organism>
<dbReference type="Proteomes" id="UP000190744">
    <property type="component" value="Unassembled WGS sequence"/>
</dbReference>
<feature type="transmembrane region" description="Helical" evidence="1">
    <location>
        <begin position="179"/>
        <end position="198"/>
    </location>
</feature>
<evidence type="ECO:0000313" key="2">
    <source>
        <dbReference type="EMBL" id="OOQ88274.1"/>
    </source>
</evidence>
<protein>
    <submittedName>
        <fullName evidence="2">Uncharacterized protein</fullName>
    </submittedName>
</protein>
<keyword evidence="1" id="KW-1133">Transmembrane helix</keyword>
<keyword evidence="1" id="KW-0812">Transmembrane</keyword>
<comment type="caution">
    <text evidence="2">The sequence shown here is derived from an EMBL/GenBank/DDBJ whole genome shotgun (WGS) entry which is preliminary data.</text>
</comment>
<keyword evidence="1" id="KW-0472">Membrane</keyword>
<evidence type="ECO:0000256" key="1">
    <source>
        <dbReference type="SAM" id="Phobius"/>
    </source>
</evidence>
<sequence>MIGDGSEFARVFKGWSLEFGVGARWRSRQSRGLYTSSIVPSSHGAPSCFLRWECPHFSILLLFLALLLSFCHDPLHLIFSPSVMGHNVSVVKGVKSGNFYEQGNAINEIWVGDVELISRLPFGDSDIGQAGWPPGNWPKIPWHQFIIPLRRDLDTVQCSNLECRSGSIAGPLATYGTSLLWTTLLLLPAVVLSVFLLLRYRRARFARHQYLEREKVTAISSA</sequence>
<proteinExistence type="predicted"/>
<dbReference type="AlphaFoldDB" id="A0A1S9RRY2"/>
<dbReference type="EMBL" id="LJBN01000119">
    <property type="protein sequence ID" value="OOQ88274.1"/>
    <property type="molecule type" value="Genomic_DNA"/>
</dbReference>
<reference evidence="3" key="1">
    <citation type="submission" date="2015-09" db="EMBL/GenBank/DDBJ databases">
        <authorList>
            <person name="Fill T.P."/>
            <person name="Baretta J.F."/>
            <person name="de Almeida L.G."/>
            <person name="Rocha M."/>
            <person name="de Souza D.H."/>
            <person name="Malavazi I."/>
            <person name="Cerdeira L.T."/>
            <person name="Hong H."/>
            <person name="Samborskyy M."/>
            <person name="de Vasconcelos A.T."/>
            <person name="Leadlay P."/>
            <person name="Rodrigues-Filho E."/>
        </authorList>
    </citation>
    <scope>NUCLEOTIDE SEQUENCE [LARGE SCALE GENOMIC DNA]</scope>
    <source>
        <strain evidence="3">LaBioMMi 136</strain>
    </source>
</reference>
<gene>
    <name evidence="2" type="ORF">PEBR_13274</name>
</gene>
<name>A0A1S9RRY2_PENBI</name>
<feature type="transmembrane region" description="Helical" evidence="1">
    <location>
        <begin position="59"/>
        <end position="79"/>
    </location>
</feature>
<evidence type="ECO:0000313" key="3">
    <source>
        <dbReference type="Proteomes" id="UP000190744"/>
    </source>
</evidence>